<feature type="compositionally biased region" description="Polar residues" evidence="2">
    <location>
        <begin position="105"/>
        <end position="114"/>
    </location>
</feature>
<feature type="region of interest" description="Disordered" evidence="2">
    <location>
        <begin position="1"/>
        <end position="36"/>
    </location>
</feature>
<sequence>MDPDTSNDKENNESGSQKSKANRRDSLGRGILKNLNRHDDNNTIAVMQLPLRDSQNQLNINQGKSSYRRRVSFAPEVTLHKIELVPHSSTEQRQPKRRETIAFAPSSSRSQSPVHGSHPIIGEKRKHQEVEEEEDNGLMYDSSDVEMEDDSHVYSSPNKITTGPRFEIHNDGDSDNMSLTENFEESDGENTMDLTKPLGNIQQMMLQESSNPLGLSNQHLKDTPETASRPFGSITSIFGSEAASEDDHEQEMELTQPFSKVIISNKEKEAVEAHDSKEYDVTMEETTMDLTSIAEGSTDKITMHNTQINRGADGASSNKTQPLASTDEDTALNDDTEVSMDVTKLMPINNTPPEVHKASTTDDLKKAKHTTPLKPSRSHTSETGSPMSSKGKNKQDDTISFNLRERINSLTPKKKRKSLNKQQVSSQEKKSDLFFPLVSAHHSSQEEPKSSFTPLRSSKGSSRKSVIGTDLINFALESIEKAPLAPSHDENVTNTEEYIPVSLKQFLSDLSIEFFDNLNINDDLTVSFSEQFDITGIHTFDYLKGKMSLIPWLELYMFSCTELQKNMTELKRLFDNLNEEFSEENPPLVREYYQSTNIQQQKKMSDHLLFMKTLSDKQAETSWLTWRNQLLEELVSRLDTNLRTLKEESTNLSSVLEEVTNLEKTIDEEFFSIDNQLQGYLKQNEVAEASSSEDVTSLRHELLEFLDTSLSQQKVFDDLEIQVQESSDKLKDSKDLEKEVNQKLEFIETNGRDPLSRLEHLKKSFLTIQSISGLKFHQLAGTIVTVGLCDGLVELKVDLSDSEAKPLDHILSKELPTLTQFYLTRYLSSPQSLSIGQQLTKIGKIIQSLNWLDDQLYFIGLVSPVKLIMGDTLDIVVKETNNVEGYKVFIKLKLTEISLYGNLNPDYITANVVYGPQGLDGDILLDNWKSKTTNNSWIQKFDTLTLIHS</sequence>
<dbReference type="GO" id="GO:0007094">
    <property type="term" value="P:mitotic spindle assembly checkpoint signaling"/>
    <property type="evidence" value="ECO:0007669"/>
    <property type="project" value="TreeGrafter"/>
</dbReference>
<dbReference type="SMART" id="SM00787">
    <property type="entry name" value="Spc7"/>
    <property type="match status" value="1"/>
</dbReference>
<feature type="region of interest" description="Disordered" evidence="2">
    <location>
        <begin position="308"/>
        <end position="334"/>
    </location>
</feature>
<keyword evidence="5" id="KW-1185">Reference proteome</keyword>
<protein>
    <recommendedName>
        <fullName evidence="3">Spc7 kinetochore protein domain-containing protein</fullName>
    </recommendedName>
</protein>
<accession>A0A1E3PB12</accession>
<feature type="compositionally biased region" description="Basic and acidic residues" evidence="2">
    <location>
        <begin position="1"/>
        <end position="12"/>
    </location>
</feature>
<evidence type="ECO:0000313" key="4">
    <source>
        <dbReference type="EMBL" id="ODQ62480.1"/>
    </source>
</evidence>
<dbReference type="PANTHER" id="PTHR28260:SF1">
    <property type="entry name" value="SPINDLE POLE BODY COMPONENT SPC105"/>
    <property type="match status" value="1"/>
</dbReference>
<organism evidence="4 5">
    <name type="scientific">Wickerhamomyces anomalus (strain ATCC 58044 / CBS 1984 / NCYC 433 / NRRL Y-366-8)</name>
    <name type="common">Yeast</name>
    <name type="synonym">Hansenula anomala</name>
    <dbReference type="NCBI Taxonomy" id="683960"/>
    <lineage>
        <taxon>Eukaryota</taxon>
        <taxon>Fungi</taxon>
        <taxon>Dikarya</taxon>
        <taxon>Ascomycota</taxon>
        <taxon>Saccharomycotina</taxon>
        <taxon>Saccharomycetes</taxon>
        <taxon>Phaffomycetales</taxon>
        <taxon>Wickerhamomycetaceae</taxon>
        <taxon>Wickerhamomyces</taxon>
    </lineage>
</organism>
<dbReference type="GeneID" id="30200259"/>
<feature type="compositionally biased region" description="Polar residues" evidence="2">
    <location>
        <begin position="308"/>
        <end position="324"/>
    </location>
</feature>
<dbReference type="RefSeq" id="XP_019041687.1">
    <property type="nucleotide sequence ID" value="XM_019183013.1"/>
</dbReference>
<feature type="compositionally biased region" description="Basic and acidic residues" evidence="2">
    <location>
        <begin position="354"/>
        <end position="365"/>
    </location>
</feature>
<dbReference type="OrthoDB" id="5592879at2759"/>
<dbReference type="EMBL" id="KV454208">
    <property type="protein sequence ID" value="ODQ62480.1"/>
    <property type="molecule type" value="Genomic_DNA"/>
</dbReference>
<feature type="region of interest" description="Disordered" evidence="2">
    <location>
        <begin position="103"/>
        <end position="132"/>
    </location>
</feature>
<dbReference type="InterPro" id="IPR013253">
    <property type="entry name" value="Spc7_domain"/>
</dbReference>
<evidence type="ECO:0000259" key="3">
    <source>
        <dbReference type="SMART" id="SM00787"/>
    </source>
</evidence>
<dbReference type="InterPro" id="IPR033338">
    <property type="entry name" value="Spc105/Spc7"/>
</dbReference>
<dbReference type="STRING" id="683960.A0A1E3PB12"/>
<feature type="coiled-coil region" evidence="1">
    <location>
        <begin position="628"/>
        <end position="665"/>
    </location>
</feature>
<feature type="region of interest" description="Disordered" evidence="2">
    <location>
        <begin position="346"/>
        <end position="427"/>
    </location>
</feature>
<feature type="compositionally biased region" description="Basic and acidic residues" evidence="2">
    <location>
        <begin position="393"/>
        <end position="407"/>
    </location>
</feature>
<dbReference type="PANTHER" id="PTHR28260">
    <property type="entry name" value="SPINDLE POLE BODY COMPONENT SPC105"/>
    <property type="match status" value="1"/>
</dbReference>
<dbReference type="GO" id="GO:0000776">
    <property type="term" value="C:kinetochore"/>
    <property type="evidence" value="ECO:0007669"/>
    <property type="project" value="TreeGrafter"/>
</dbReference>
<reference evidence="4 5" key="1">
    <citation type="journal article" date="2016" name="Proc. Natl. Acad. Sci. U.S.A.">
        <title>Comparative genomics of biotechnologically important yeasts.</title>
        <authorList>
            <person name="Riley R."/>
            <person name="Haridas S."/>
            <person name="Wolfe K.H."/>
            <person name="Lopes M.R."/>
            <person name="Hittinger C.T."/>
            <person name="Goeker M."/>
            <person name="Salamov A.A."/>
            <person name="Wisecaver J.H."/>
            <person name="Long T.M."/>
            <person name="Calvey C.H."/>
            <person name="Aerts A.L."/>
            <person name="Barry K.W."/>
            <person name="Choi C."/>
            <person name="Clum A."/>
            <person name="Coughlan A.Y."/>
            <person name="Deshpande S."/>
            <person name="Douglass A.P."/>
            <person name="Hanson S.J."/>
            <person name="Klenk H.-P."/>
            <person name="LaButti K.M."/>
            <person name="Lapidus A."/>
            <person name="Lindquist E.A."/>
            <person name="Lipzen A.M."/>
            <person name="Meier-Kolthoff J.P."/>
            <person name="Ohm R.A."/>
            <person name="Otillar R.P."/>
            <person name="Pangilinan J.L."/>
            <person name="Peng Y."/>
            <person name="Rokas A."/>
            <person name="Rosa C.A."/>
            <person name="Scheuner C."/>
            <person name="Sibirny A.A."/>
            <person name="Slot J.C."/>
            <person name="Stielow J.B."/>
            <person name="Sun H."/>
            <person name="Kurtzman C.P."/>
            <person name="Blackwell M."/>
            <person name="Grigoriev I.V."/>
            <person name="Jeffries T.W."/>
        </authorList>
    </citation>
    <scope>NUCLEOTIDE SEQUENCE [LARGE SCALE GENOMIC DNA]</scope>
    <source>
        <strain evidence="5">ATCC 58044 / CBS 1984 / NCYC 433 / NRRL Y-366-8</strain>
    </source>
</reference>
<proteinExistence type="predicted"/>
<gene>
    <name evidence="4" type="ORF">WICANDRAFT_60539</name>
</gene>
<feature type="region of interest" description="Disordered" evidence="2">
    <location>
        <begin position="440"/>
        <end position="463"/>
    </location>
</feature>
<name>A0A1E3PB12_WICAA</name>
<dbReference type="AlphaFoldDB" id="A0A1E3PB12"/>
<keyword evidence="1" id="KW-0175">Coiled coil</keyword>
<evidence type="ECO:0000313" key="5">
    <source>
        <dbReference type="Proteomes" id="UP000094112"/>
    </source>
</evidence>
<dbReference type="GO" id="GO:1990758">
    <property type="term" value="P:mitotic sister chromatid biorientation"/>
    <property type="evidence" value="ECO:0007669"/>
    <property type="project" value="TreeGrafter"/>
</dbReference>
<feature type="domain" description="Spc7 kinetochore protein" evidence="3">
    <location>
        <begin position="488"/>
        <end position="798"/>
    </location>
</feature>
<evidence type="ECO:0000256" key="2">
    <source>
        <dbReference type="SAM" id="MobiDB-lite"/>
    </source>
</evidence>
<feature type="compositionally biased region" description="Polar residues" evidence="2">
    <location>
        <begin position="381"/>
        <end position="390"/>
    </location>
</feature>
<evidence type="ECO:0000256" key="1">
    <source>
        <dbReference type="SAM" id="Coils"/>
    </source>
</evidence>
<dbReference type="Pfam" id="PF08317">
    <property type="entry name" value="Spc7"/>
    <property type="match status" value="1"/>
</dbReference>
<dbReference type="Proteomes" id="UP000094112">
    <property type="component" value="Unassembled WGS sequence"/>
</dbReference>
<feature type="region of interest" description="Disordered" evidence="2">
    <location>
        <begin position="149"/>
        <end position="176"/>
    </location>
</feature>
<dbReference type="GO" id="GO:0034501">
    <property type="term" value="P:protein localization to kinetochore"/>
    <property type="evidence" value="ECO:0007669"/>
    <property type="project" value="TreeGrafter"/>
</dbReference>
<feature type="compositionally biased region" description="Polar residues" evidence="2">
    <location>
        <begin position="450"/>
        <end position="463"/>
    </location>
</feature>